<keyword evidence="3" id="KW-0238">DNA-binding</keyword>
<dbReference type="InterPro" id="IPR044946">
    <property type="entry name" value="Restrct_endonuc_typeI_TRD_sf"/>
</dbReference>
<reference evidence="5 6" key="1">
    <citation type="submission" date="2019-02" db="EMBL/GenBank/DDBJ databases">
        <title>Deep-cultivation of Planctomycetes and their phenomic and genomic characterization uncovers novel biology.</title>
        <authorList>
            <person name="Wiegand S."/>
            <person name="Jogler M."/>
            <person name="Boedeker C."/>
            <person name="Pinto D."/>
            <person name="Vollmers J."/>
            <person name="Rivas-Marin E."/>
            <person name="Kohn T."/>
            <person name="Peeters S.H."/>
            <person name="Heuer A."/>
            <person name="Rast P."/>
            <person name="Oberbeckmann S."/>
            <person name="Bunk B."/>
            <person name="Jeske O."/>
            <person name="Meyerdierks A."/>
            <person name="Storesund J.E."/>
            <person name="Kallscheuer N."/>
            <person name="Luecker S."/>
            <person name="Lage O.M."/>
            <person name="Pohl T."/>
            <person name="Merkel B.J."/>
            <person name="Hornburger P."/>
            <person name="Mueller R.-W."/>
            <person name="Bruemmer F."/>
            <person name="Labrenz M."/>
            <person name="Spormann A.M."/>
            <person name="Op Den Camp H."/>
            <person name="Overmann J."/>
            <person name="Amann R."/>
            <person name="Jetten M.S.M."/>
            <person name="Mascher T."/>
            <person name="Medema M.H."/>
            <person name="Devos D.P."/>
            <person name="Kaster A.-K."/>
            <person name="Ovreas L."/>
            <person name="Rohde M."/>
            <person name="Galperin M.Y."/>
            <person name="Jogler C."/>
        </authorList>
    </citation>
    <scope>NUCLEOTIDE SEQUENCE [LARGE SCALE GENOMIC DNA]</scope>
    <source>
        <strain evidence="5 6">Poly51</strain>
    </source>
</reference>
<dbReference type="Pfam" id="PF01420">
    <property type="entry name" value="Methylase_S"/>
    <property type="match status" value="1"/>
</dbReference>
<feature type="domain" description="Type I restriction modification DNA specificity" evidence="4">
    <location>
        <begin position="7"/>
        <end position="176"/>
    </location>
</feature>
<dbReference type="CDD" id="cd17256">
    <property type="entry name" value="RMtype1_S_EcoJA65PI-TRD1-CR1_like"/>
    <property type="match status" value="1"/>
</dbReference>
<keyword evidence="2" id="KW-0680">Restriction system</keyword>
<evidence type="ECO:0000313" key="5">
    <source>
        <dbReference type="EMBL" id="TWU47635.1"/>
    </source>
</evidence>
<dbReference type="RefSeq" id="WP_146461586.1">
    <property type="nucleotide sequence ID" value="NZ_SJPW01000007.1"/>
</dbReference>
<evidence type="ECO:0000259" key="4">
    <source>
        <dbReference type="Pfam" id="PF01420"/>
    </source>
</evidence>
<dbReference type="Gene3D" id="3.90.220.20">
    <property type="entry name" value="DNA methylase specificity domains"/>
    <property type="match status" value="1"/>
</dbReference>
<evidence type="ECO:0000256" key="2">
    <source>
        <dbReference type="ARBA" id="ARBA00022747"/>
    </source>
</evidence>
<accession>A0A5C6EGR7</accession>
<organism evidence="5 6">
    <name type="scientific">Rubripirellula tenax</name>
    <dbReference type="NCBI Taxonomy" id="2528015"/>
    <lineage>
        <taxon>Bacteria</taxon>
        <taxon>Pseudomonadati</taxon>
        <taxon>Planctomycetota</taxon>
        <taxon>Planctomycetia</taxon>
        <taxon>Pirellulales</taxon>
        <taxon>Pirellulaceae</taxon>
        <taxon>Rubripirellula</taxon>
    </lineage>
</organism>
<evidence type="ECO:0000313" key="6">
    <source>
        <dbReference type="Proteomes" id="UP000318288"/>
    </source>
</evidence>
<dbReference type="PANTHER" id="PTHR30408:SF12">
    <property type="entry name" value="TYPE I RESTRICTION ENZYME MJAVIII SPECIFICITY SUBUNIT"/>
    <property type="match status" value="1"/>
</dbReference>
<dbReference type="SUPFAM" id="SSF116734">
    <property type="entry name" value="DNA methylase specificity domain"/>
    <property type="match status" value="1"/>
</dbReference>
<sequence>MTLYPRIRIGDLVTIKGGKRLRPNEQFSSEPTRHPYIRARDVGEGIVKIQDAVYLPEDVANRLSRYRVTTGDVCITIVGANVGEMGIVPPNLDGANLTENCVRLTNNGKVTQGFLRYSLLGDDAQGQMKVLAGGAAQPKLGIYKIETVEIPLPSVPTQRKIASILSAYDDLIENNNHVVHAEPDSRLSCKLKMNSPGPSASIAFRMTVVHPRIETSRHPEHLNEFFDAIPLCSCRPGGRWELASLRRRKPS</sequence>
<dbReference type="EMBL" id="SJPW01000007">
    <property type="protein sequence ID" value="TWU47635.1"/>
    <property type="molecule type" value="Genomic_DNA"/>
</dbReference>
<dbReference type="PANTHER" id="PTHR30408">
    <property type="entry name" value="TYPE-1 RESTRICTION ENZYME ECOKI SPECIFICITY PROTEIN"/>
    <property type="match status" value="1"/>
</dbReference>
<evidence type="ECO:0000256" key="3">
    <source>
        <dbReference type="ARBA" id="ARBA00023125"/>
    </source>
</evidence>
<gene>
    <name evidence="5" type="ORF">Poly51_54370</name>
</gene>
<dbReference type="Proteomes" id="UP000318288">
    <property type="component" value="Unassembled WGS sequence"/>
</dbReference>
<keyword evidence="6" id="KW-1185">Reference proteome</keyword>
<evidence type="ECO:0000256" key="1">
    <source>
        <dbReference type="ARBA" id="ARBA00010923"/>
    </source>
</evidence>
<comment type="caution">
    <text evidence="5">The sequence shown here is derived from an EMBL/GenBank/DDBJ whole genome shotgun (WGS) entry which is preliminary data.</text>
</comment>
<dbReference type="GO" id="GO:0009307">
    <property type="term" value="P:DNA restriction-modification system"/>
    <property type="evidence" value="ECO:0007669"/>
    <property type="project" value="UniProtKB-KW"/>
</dbReference>
<protein>
    <submittedName>
        <fullName evidence="5">EcoKI restriction-modification system protein HsdS</fullName>
    </submittedName>
</protein>
<comment type="similarity">
    <text evidence="1">Belongs to the type-I restriction system S methylase family.</text>
</comment>
<proteinExistence type="inferred from homology"/>
<dbReference type="GO" id="GO:0003677">
    <property type="term" value="F:DNA binding"/>
    <property type="evidence" value="ECO:0007669"/>
    <property type="project" value="UniProtKB-KW"/>
</dbReference>
<dbReference type="InterPro" id="IPR000055">
    <property type="entry name" value="Restrct_endonuc_typeI_TRD"/>
</dbReference>
<name>A0A5C6EGR7_9BACT</name>
<dbReference type="InterPro" id="IPR052021">
    <property type="entry name" value="Type-I_RS_S_subunit"/>
</dbReference>
<dbReference type="OrthoDB" id="9811611at2"/>
<dbReference type="AlphaFoldDB" id="A0A5C6EGR7"/>